<dbReference type="HOGENOM" id="CLU_2358967_0_0_5"/>
<dbReference type="STRING" id="78245.Xaut_4528"/>
<reference evidence="1 2" key="1">
    <citation type="submission" date="2007-07" db="EMBL/GenBank/DDBJ databases">
        <title>Complete sequence of chromosome of Xanthobacter autotrophicus Py2.</title>
        <authorList>
            <consortium name="US DOE Joint Genome Institute"/>
            <person name="Copeland A."/>
            <person name="Lucas S."/>
            <person name="Lapidus A."/>
            <person name="Barry K."/>
            <person name="Glavina del Rio T."/>
            <person name="Hammon N."/>
            <person name="Israni S."/>
            <person name="Dalin E."/>
            <person name="Tice H."/>
            <person name="Pitluck S."/>
            <person name="Sims D."/>
            <person name="Brettin T."/>
            <person name="Bruce D."/>
            <person name="Detter J.C."/>
            <person name="Han C."/>
            <person name="Tapia R."/>
            <person name="Brainard J."/>
            <person name="Schmutz J."/>
            <person name="Larimer F."/>
            <person name="Land M."/>
            <person name="Hauser L."/>
            <person name="Kyrpides N."/>
            <person name="Kim E."/>
            <person name="Ensigns S.A."/>
            <person name="Richardson P."/>
        </authorList>
    </citation>
    <scope>NUCLEOTIDE SEQUENCE [LARGE SCALE GENOMIC DNA]</scope>
    <source>
        <strain evidence="2">ATCC BAA-1158 / Py2</strain>
    </source>
</reference>
<accession>A7IP03</accession>
<gene>
    <name evidence="1" type="ordered locus">Xaut_4528</name>
</gene>
<dbReference type="KEGG" id="xau:Xaut_4528"/>
<dbReference type="Proteomes" id="UP000002417">
    <property type="component" value="Chromosome"/>
</dbReference>
<keyword evidence="2" id="KW-1185">Reference proteome</keyword>
<organism evidence="1 2">
    <name type="scientific">Xanthobacter autotrophicus (strain ATCC BAA-1158 / Py2)</name>
    <dbReference type="NCBI Taxonomy" id="78245"/>
    <lineage>
        <taxon>Bacteria</taxon>
        <taxon>Pseudomonadati</taxon>
        <taxon>Pseudomonadota</taxon>
        <taxon>Alphaproteobacteria</taxon>
        <taxon>Hyphomicrobiales</taxon>
        <taxon>Xanthobacteraceae</taxon>
        <taxon>Xanthobacter</taxon>
    </lineage>
</organism>
<name>A7IP03_XANP2</name>
<evidence type="ECO:0000313" key="2">
    <source>
        <dbReference type="Proteomes" id="UP000002417"/>
    </source>
</evidence>
<dbReference type="EMBL" id="CP000781">
    <property type="protein sequence ID" value="ABS69749.1"/>
    <property type="molecule type" value="Genomic_DNA"/>
</dbReference>
<proteinExistence type="predicted"/>
<dbReference type="AlphaFoldDB" id="A7IP03"/>
<sequence length="96" mass="10224">MSERIDFLICRRKPGPPEGHSFFIGSASSQATRDGKVLVPDTSLFRTAAALYDEAAATLLTKILNDFGPAAGLPGAELWRIQPASISTVVHVGGER</sequence>
<evidence type="ECO:0000313" key="1">
    <source>
        <dbReference type="EMBL" id="ABS69749.1"/>
    </source>
</evidence>
<protein>
    <submittedName>
        <fullName evidence="1">Uncharacterized protein</fullName>
    </submittedName>
</protein>